<dbReference type="EMBL" id="JAUEPT010000043">
    <property type="protein sequence ID" value="KAK0438368.1"/>
    <property type="molecule type" value="Genomic_DNA"/>
</dbReference>
<organism evidence="2 3">
    <name type="scientific">Armillaria borealis</name>
    <dbReference type="NCBI Taxonomy" id="47425"/>
    <lineage>
        <taxon>Eukaryota</taxon>
        <taxon>Fungi</taxon>
        <taxon>Dikarya</taxon>
        <taxon>Basidiomycota</taxon>
        <taxon>Agaricomycotina</taxon>
        <taxon>Agaricomycetes</taxon>
        <taxon>Agaricomycetidae</taxon>
        <taxon>Agaricales</taxon>
        <taxon>Marasmiineae</taxon>
        <taxon>Physalacriaceae</taxon>
        <taxon>Armillaria</taxon>
    </lineage>
</organism>
<feature type="compositionally biased region" description="Acidic residues" evidence="1">
    <location>
        <begin position="197"/>
        <end position="224"/>
    </location>
</feature>
<name>A0AA39J980_9AGAR</name>
<dbReference type="Proteomes" id="UP001175226">
    <property type="component" value="Unassembled WGS sequence"/>
</dbReference>
<comment type="caution">
    <text evidence="2">The sequence shown here is derived from an EMBL/GenBank/DDBJ whole genome shotgun (WGS) entry which is preliminary data.</text>
</comment>
<accession>A0AA39J980</accession>
<evidence type="ECO:0000313" key="2">
    <source>
        <dbReference type="EMBL" id="KAK0438368.1"/>
    </source>
</evidence>
<dbReference type="AlphaFoldDB" id="A0AA39J980"/>
<keyword evidence="3" id="KW-1185">Reference proteome</keyword>
<sequence>MSTPLNLAQELDSLFPVFQFPASSSLKVNNLVRKLTWFGRPPNEMLLEALKLLIMSLPLHQLKDLLLDCIPLSLPSNHLPTPGSGQDPVSLTLFKKFTSLTSLSSYGPDVDTFKCMNHSPDILPALKTLQILTPRVNYYEHSLSFWQERARMPGSRMLERSQLTLPMCAKGRAEAFLQRKEVFAKTVVLDYMHPPDQDVEMEEDDSDETDDEETGESEDSGGEMDEDWFYEVDCATFRTRQSSMSMFPRFCFVHVLWTPRSLLH</sequence>
<proteinExistence type="predicted"/>
<protein>
    <submittedName>
        <fullName evidence="2">Uncharacterized protein</fullName>
    </submittedName>
</protein>
<feature type="region of interest" description="Disordered" evidence="1">
    <location>
        <begin position="194"/>
        <end position="224"/>
    </location>
</feature>
<evidence type="ECO:0000256" key="1">
    <source>
        <dbReference type="SAM" id="MobiDB-lite"/>
    </source>
</evidence>
<gene>
    <name evidence="2" type="ORF">EV421DRAFT_962099</name>
</gene>
<reference evidence="2" key="1">
    <citation type="submission" date="2023-06" db="EMBL/GenBank/DDBJ databases">
        <authorList>
            <consortium name="Lawrence Berkeley National Laboratory"/>
            <person name="Ahrendt S."/>
            <person name="Sahu N."/>
            <person name="Indic B."/>
            <person name="Wong-Bajracharya J."/>
            <person name="Merenyi Z."/>
            <person name="Ke H.-M."/>
            <person name="Monk M."/>
            <person name="Kocsube S."/>
            <person name="Drula E."/>
            <person name="Lipzen A."/>
            <person name="Balint B."/>
            <person name="Henrissat B."/>
            <person name="Andreopoulos B."/>
            <person name="Martin F.M."/>
            <person name="Harder C.B."/>
            <person name="Rigling D."/>
            <person name="Ford K.L."/>
            <person name="Foster G.D."/>
            <person name="Pangilinan J."/>
            <person name="Papanicolaou A."/>
            <person name="Barry K."/>
            <person name="LaButti K."/>
            <person name="Viragh M."/>
            <person name="Koriabine M."/>
            <person name="Yan M."/>
            <person name="Riley R."/>
            <person name="Champramary S."/>
            <person name="Plett K.L."/>
            <person name="Tsai I.J."/>
            <person name="Slot J."/>
            <person name="Sipos G."/>
            <person name="Plett J."/>
            <person name="Nagy L.G."/>
            <person name="Grigoriev I.V."/>
        </authorList>
    </citation>
    <scope>NUCLEOTIDE SEQUENCE</scope>
    <source>
        <strain evidence="2">FPL87.14</strain>
    </source>
</reference>
<evidence type="ECO:0000313" key="3">
    <source>
        <dbReference type="Proteomes" id="UP001175226"/>
    </source>
</evidence>